<organism evidence="1 2">
    <name type="scientific">Allacma fusca</name>
    <dbReference type="NCBI Taxonomy" id="39272"/>
    <lineage>
        <taxon>Eukaryota</taxon>
        <taxon>Metazoa</taxon>
        <taxon>Ecdysozoa</taxon>
        <taxon>Arthropoda</taxon>
        <taxon>Hexapoda</taxon>
        <taxon>Collembola</taxon>
        <taxon>Symphypleona</taxon>
        <taxon>Sminthuridae</taxon>
        <taxon>Allacma</taxon>
    </lineage>
</organism>
<evidence type="ECO:0000313" key="2">
    <source>
        <dbReference type="Proteomes" id="UP000708208"/>
    </source>
</evidence>
<protein>
    <submittedName>
        <fullName evidence="1">Uncharacterized protein</fullName>
    </submittedName>
</protein>
<dbReference type="Proteomes" id="UP000708208">
    <property type="component" value="Unassembled WGS sequence"/>
</dbReference>
<sequence>MDTYLGAERTVHQQQYERLKARVRDLLKISGWDFDYEMQTELKTWLAEKYPEFALKIHTPEDYLKSLRSPSKGSSFKGGSIEDIAAAVPENDVIIFEIVNHLDVKLTDYQ</sequence>
<dbReference type="EMBL" id="CAJVCH010133578">
    <property type="protein sequence ID" value="CAG7726298.1"/>
    <property type="molecule type" value="Genomic_DNA"/>
</dbReference>
<proteinExistence type="predicted"/>
<name>A0A8J2JYJ2_9HEXA</name>
<reference evidence="1" key="1">
    <citation type="submission" date="2021-06" db="EMBL/GenBank/DDBJ databases">
        <authorList>
            <person name="Hodson N. C."/>
            <person name="Mongue J. A."/>
            <person name="Jaron S. K."/>
        </authorList>
    </citation>
    <scope>NUCLEOTIDE SEQUENCE</scope>
</reference>
<feature type="non-terminal residue" evidence="1">
    <location>
        <position position="1"/>
    </location>
</feature>
<gene>
    <name evidence="1" type="ORF">AFUS01_LOCUS15216</name>
</gene>
<accession>A0A8J2JYJ2</accession>
<keyword evidence="2" id="KW-1185">Reference proteome</keyword>
<evidence type="ECO:0000313" key="1">
    <source>
        <dbReference type="EMBL" id="CAG7726298.1"/>
    </source>
</evidence>
<comment type="caution">
    <text evidence="1">The sequence shown here is derived from an EMBL/GenBank/DDBJ whole genome shotgun (WGS) entry which is preliminary data.</text>
</comment>
<dbReference type="AlphaFoldDB" id="A0A8J2JYJ2"/>